<dbReference type="Gene3D" id="2.115.10.20">
    <property type="entry name" value="Glycosyl hydrolase domain, family 43"/>
    <property type="match status" value="1"/>
</dbReference>
<evidence type="ECO:0000256" key="3">
    <source>
        <dbReference type="ARBA" id="ARBA00023295"/>
    </source>
</evidence>
<evidence type="ECO:0000313" key="6">
    <source>
        <dbReference type="Proteomes" id="UP000245535"/>
    </source>
</evidence>
<evidence type="ECO:0000256" key="1">
    <source>
        <dbReference type="ARBA" id="ARBA00009865"/>
    </source>
</evidence>
<dbReference type="Proteomes" id="UP000245535">
    <property type="component" value="Unassembled WGS sequence"/>
</dbReference>
<evidence type="ECO:0000256" key="2">
    <source>
        <dbReference type="ARBA" id="ARBA00022801"/>
    </source>
</evidence>
<gene>
    <name evidence="5" type="ORF">BC781_10827</name>
</gene>
<organism evidence="5 6">
    <name type="scientific">Sediminitomix flava</name>
    <dbReference type="NCBI Taxonomy" id="379075"/>
    <lineage>
        <taxon>Bacteria</taxon>
        <taxon>Pseudomonadati</taxon>
        <taxon>Bacteroidota</taxon>
        <taxon>Cytophagia</taxon>
        <taxon>Cytophagales</taxon>
        <taxon>Flammeovirgaceae</taxon>
        <taxon>Sediminitomix</taxon>
    </lineage>
</organism>
<dbReference type="RefSeq" id="WP_109622016.1">
    <property type="nucleotide sequence ID" value="NZ_QGDO01000008.1"/>
</dbReference>
<dbReference type="EMBL" id="QGDO01000008">
    <property type="protein sequence ID" value="PWJ37892.1"/>
    <property type="molecule type" value="Genomic_DNA"/>
</dbReference>
<evidence type="ECO:0000313" key="5">
    <source>
        <dbReference type="EMBL" id="PWJ37892.1"/>
    </source>
</evidence>
<dbReference type="PANTHER" id="PTHR42812">
    <property type="entry name" value="BETA-XYLOSIDASE"/>
    <property type="match status" value="1"/>
</dbReference>
<accession>A0A315Z562</accession>
<dbReference type="InterPro" id="IPR006710">
    <property type="entry name" value="Glyco_hydro_43"/>
</dbReference>
<keyword evidence="6" id="KW-1185">Reference proteome</keyword>
<proteinExistence type="inferred from homology"/>
<name>A0A315Z562_SEDFL</name>
<dbReference type="InterPro" id="IPR023296">
    <property type="entry name" value="Glyco_hydro_beta-prop_sf"/>
</dbReference>
<comment type="similarity">
    <text evidence="1 4">Belongs to the glycosyl hydrolase 43 family.</text>
</comment>
<protein>
    <submittedName>
        <fullName evidence="5">Glycosyl hydrolase family 43</fullName>
    </submittedName>
</protein>
<dbReference type="InterPro" id="IPR051795">
    <property type="entry name" value="Glycosyl_Hydrlase_43"/>
</dbReference>
<dbReference type="PANTHER" id="PTHR42812:SF14">
    <property type="entry name" value="SECRETED PROTEIN"/>
    <property type="match status" value="1"/>
</dbReference>
<evidence type="ECO:0000256" key="4">
    <source>
        <dbReference type="RuleBase" id="RU361187"/>
    </source>
</evidence>
<reference evidence="5 6" key="1">
    <citation type="submission" date="2018-03" db="EMBL/GenBank/DDBJ databases">
        <title>Genomic Encyclopedia of Archaeal and Bacterial Type Strains, Phase II (KMG-II): from individual species to whole genera.</title>
        <authorList>
            <person name="Goeker M."/>
        </authorList>
    </citation>
    <scope>NUCLEOTIDE SEQUENCE [LARGE SCALE GENOMIC DNA]</scope>
    <source>
        <strain evidence="5 6">DSM 28229</strain>
    </source>
</reference>
<comment type="caution">
    <text evidence="5">The sequence shown here is derived from an EMBL/GenBank/DDBJ whole genome shotgun (WGS) entry which is preliminary data.</text>
</comment>
<dbReference type="GO" id="GO:0005975">
    <property type="term" value="P:carbohydrate metabolic process"/>
    <property type="evidence" value="ECO:0007669"/>
    <property type="project" value="InterPro"/>
</dbReference>
<keyword evidence="2 4" id="KW-0378">Hydrolase</keyword>
<dbReference type="Pfam" id="PF04616">
    <property type="entry name" value="Glyco_hydro_43"/>
    <property type="match status" value="1"/>
</dbReference>
<dbReference type="OrthoDB" id="3308423at2"/>
<dbReference type="GO" id="GO:0004553">
    <property type="term" value="F:hydrolase activity, hydrolyzing O-glycosyl compounds"/>
    <property type="evidence" value="ECO:0007669"/>
    <property type="project" value="InterPro"/>
</dbReference>
<dbReference type="AlphaFoldDB" id="A0A315Z562"/>
<dbReference type="SUPFAM" id="SSF75005">
    <property type="entry name" value="Arabinanase/levansucrase/invertase"/>
    <property type="match status" value="1"/>
</dbReference>
<sequence length="371" mass="42508">MNMTIFVIFRKLTFTVVFGVILLACTPKPHQLQGSIEEGNASKNQISKKEQLEQRKEAVHLMDGVWMRDPFIHLAKDGYYYLSCTRRNSDYPSAEAAMQFYRSADLVDWEDLGVQFDYRDYQWAKELDRKSKERGKTPMIWAPEIYQVDNKWLVLSTSNLQSGTLMRSKGNALEGPFEEIFKGFGHQHDPALFFEEGKTWLVSKCAEIRALKPDFSGYEGETIKIGPSDRKLGHEGCYIFKIDDKYVLFGTAWSTDQMRKGSYNLYYCTADQLTGPYGPRKFAGRFMGHGTPFQDKEGKWWCTAFLNGTYTSREAVDAGKADNGEKAYTINKQGLTLVPMDIRKENGEIVVEVYDSLYAKPGKEEVQNFNL</sequence>
<keyword evidence="3 4" id="KW-0326">Glycosidase</keyword>
<dbReference type="CDD" id="cd08986">
    <property type="entry name" value="GH43-like"/>
    <property type="match status" value="1"/>
</dbReference>